<dbReference type="SUPFAM" id="SSF53649">
    <property type="entry name" value="Alkaline phosphatase-like"/>
    <property type="match status" value="1"/>
</dbReference>
<evidence type="ECO:0000256" key="7">
    <source>
        <dbReference type="ARBA" id="ARBA00023136"/>
    </source>
</evidence>
<dbReference type="InterPro" id="IPR000917">
    <property type="entry name" value="Sulfatase_N"/>
</dbReference>
<dbReference type="RefSeq" id="WP_176948042.1">
    <property type="nucleotide sequence ID" value="NZ_JABXYK010000001.1"/>
</dbReference>
<accession>A0ABX2Q8F0</accession>
<evidence type="ECO:0000313" key="11">
    <source>
        <dbReference type="EMBL" id="NVP53991.1"/>
    </source>
</evidence>
<protein>
    <submittedName>
        <fullName evidence="11">Phosphoethanolamine transferase</fullName>
    </submittedName>
</protein>
<feature type="transmembrane region" description="Helical" evidence="8">
    <location>
        <begin position="128"/>
        <end position="148"/>
    </location>
</feature>
<dbReference type="Proteomes" id="UP000659172">
    <property type="component" value="Unassembled WGS sequence"/>
</dbReference>
<dbReference type="Pfam" id="PF08019">
    <property type="entry name" value="EptA_B_N"/>
    <property type="match status" value="1"/>
</dbReference>
<dbReference type="CDD" id="cd16017">
    <property type="entry name" value="LptA"/>
    <property type="match status" value="1"/>
</dbReference>
<dbReference type="GO" id="GO:0016740">
    <property type="term" value="F:transferase activity"/>
    <property type="evidence" value="ECO:0007669"/>
    <property type="project" value="UniProtKB-KW"/>
</dbReference>
<evidence type="ECO:0000256" key="2">
    <source>
        <dbReference type="ARBA" id="ARBA00022475"/>
    </source>
</evidence>
<proteinExistence type="predicted"/>
<feature type="transmembrane region" description="Helical" evidence="8">
    <location>
        <begin position="81"/>
        <end position="97"/>
    </location>
</feature>
<dbReference type="PANTHER" id="PTHR30443:SF0">
    <property type="entry name" value="PHOSPHOETHANOLAMINE TRANSFERASE EPTA"/>
    <property type="match status" value="1"/>
</dbReference>
<dbReference type="InterPro" id="IPR058130">
    <property type="entry name" value="PEA_transf_C"/>
</dbReference>
<keyword evidence="6 8" id="KW-1133">Transmembrane helix</keyword>
<name>A0ABX2Q8F0_9HYPH</name>
<dbReference type="InterPro" id="IPR017850">
    <property type="entry name" value="Alkaline_phosphatase_core_sf"/>
</dbReference>
<keyword evidence="5 8" id="KW-0812">Transmembrane</keyword>
<dbReference type="PANTHER" id="PTHR30443">
    <property type="entry name" value="INNER MEMBRANE PROTEIN"/>
    <property type="match status" value="1"/>
</dbReference>
<comment type="subcellular location">
    <subcellularLocation>
        <location evidence="1">Cell inner membrane</location>
        <topology evidence="1">Multi-pass membrane protein</topology>
    </subcellularLocation>
</comment>
<dbReference type="EMBL" id="JABXYK010000001">
    <property type="protein sequence ID" value="NVP53991.1"/>
    <property type="molecule type" value="Genomic_DNA"/>
</dbReference>
<keyword evidence="12" id="KW-1185">Reference proteome</keyword>
<evidence type="ECO:0000313" key="12">
    <source>
        <dbReference type="Proteomes" id="UP000659172"/>
    </source>
</evidence>
<reference evidence="11 12" key="1">
    <citation type="submission" date="2020-06" db="EMBL/GenBank/DDBJ databases">
        <title>Rhizobium sp.nov. isolated from the tomato plant.</title>
        <authorList>
            <person name="Thin K.K."/>
            <person name="Zhang X."/>
            <person name="He S."/>
        </authorList>
    </citation>
    <scope>NUCLEOTIDE SEQUENCE [LARGE SCALE GENOMIC DNA]</scope>
    <source>
        <strain evidence="11 12">DBTS2</strain>
    </source>
</reference>
<dbReference type="InterPro" id="IPR040423">
    <property type="entry name" value="PEA_transferase"/>
</dbReference>
<feature type="domain" description="Phosphoethanolamine transferase N-terminal" evidence="10">
    <location>
        <begin position="63"/>
        <end position="211"/>
    </location>
</feature>
<evidence type="ECO:0000256" key="5">
    <source>
        <dbReference type="ARBA" id="ARBA00022692"/>
    </source>
</evidence>
<organism evidence="11 12">
    <name type="scientific">Mycoplana rhizolycopersici</name>
    <dbReference type="NCBI Taxonomy" id="2746702"/>
    <lineage>
        <taxon>Bacteria</taxon>
        <taxon>Pseudomonadati</taxon>
        <taxon>Pseudomonadota</taxon>
        <taxon>Alphaproteobacteria</taxon>
        <taxon>Hyphomicrobiales</taxon>
        <taxon>Rhizobiaceae</taxon>
        <taxon>Mycoplana</taxon>
    </lineage>
</organism>
<keyword evidence="4 11" id="KW-0808">Transferase</keyword>
<feature type="transmembrane region" description="Helical" evidence="8">
    <location>
        <begin position="160"/>
        <end position="179"/>
    </location>
</feature>
<keyword evidence="7 8" id="KW-0472">Membrane</keyword>
<keyword evidence="3" id="KW-0997">Cell inner membrane</keyword>
<keyword evidence="2" id="KW-1003">Cell membrane</keyword>
<dbReference type="Gene3D" id="3.40.720.10">
    <property type="entry name" value="Alkaline Phosphatase, subunit A"/>
    <property type="match status" value="1"/>
</dbReference>
<dbReference type="Pfam" id="PF00884">
    <property type="entry name" value="Sulfatase"/>
    <property type="match status" value="1"/>
</dbReference>
<sequence>MATCEGNLAPSAGGWRPAIGAVPFSFLVAGFILATANHSFWQKTATYFSGTIQSTVVFGIGLAALLFAVCIALSMRFVTKPLFIFLVLASAGASWFMDRFGVVISVDMIRNAAETTQAEADNLITPTFVWHLVLYGAAPSLLILWVKVEHLAFRAKARRNLIFVVPLLLIATVAALTQMKLIISTSREHRDWLTSLNPIGPIVSGVRYVSRTTAEENIVVQPLGRDARVVAPPDGKPRVLVIVAGETARAQNFSLGGYGRPTNPELEARNVVYFPFATSCGTATAVSLPCMFSVYTRETYTHRKGLETENLMDVLSHAGIDAEWWDNNTGSKGVADRVTYHFMPDSTDPRFCADGECTDAILLDRLGGWLDGVKRDSVLVIHQLGSHGPAYFERYPDAYRHFTPDCRTAELGDCTQDEIVNAYDNSIAFTDHVLATIIDGLKRRDASIDGSMLYMSDHGESLGESGLYLHGAPYIIAPDVQTHVPFLLWLGGKDRAAVDLACLTERANEPASHDNLFHTVLGMMSVRTSVYDPALDVLSRCRSTSAT</sequence>
<feature type="transmembrane region" description="Helical" evidence="8">
    <location>
        <begin position="56"/>
        <end position="74"/>
    </location>
</feature>
<evidence type="ECO:0000256" key="1">
    <source>
        <dbReference type="ARBA" id="ARBA00004429"/>
    </source>
</evidence>
<evidence type="ECO:0000256" key="6">
    <source>
        <dbReference type="ARBA" id="ARBA00022989"/>
    </source>
</evidence>
<comment type="caution">
    <text evidence="11">The sequence shown here is derived from an EMBL/GenBank/DDBJ whole genome shotgun (WGS) entry which is preliminary data.</text>
</comment>
<dbReference type="InterPro" id="IPR012549">
    <property type="entry name" value="EptA-like_N"/>
</dbReference>
<evidence type="ECO:0000256" key="4">
    <source>
        <dbReference type="ARBA" id="ARBA00022679"/>
    </source>
</evidence>
<evidence type="ECO:0000259" key="10">
    <source>
        <dbReference type="Pfam" id="PF08019"/>
    </source>
</evidence>
<gene>
    <name evidence="11" type="ORF">HV823_01860</name>
</gene>
<feature type="transmembrane region" description="Helical" evidence="8">
    <location>
        <begin position="18"/>
        <end position="36"/>
    </location>
</feature>
<feature type="domain" description="Sulfatase N-terminal" evidence="9">
    <location>
        <begin position="240"/>
        <end position="525"/>
    </location>
</feature>
<evidence type="ECO:0000256" key="3">
    <source>
        <dbReference type="ARBA" id="ARBA00022519"/>
    </source>
</evidence>
<dbReference type="NCBIfam" id="NF028537">
    <property type="entry name" value="P_eth_NH2_trans"/>
    <property type="match status" value="1"/>
</dbReference>
<evidence type="ECO:0000259" key="9">
    <source>
        <dbReference type="Pfam" id="PF00884"/>
    </source>
</evidence>
<evidence type="ECO:0000256" key="8">
    <source>
        <dbReference type="SAM" id="Phobius"/>
    </source>
</evidence>